<keyword evidence="2" id="KW-1185">Reference proteome</keyword>
<name>A0A1B3B026_9CAUD</name>
<dbReference type="GeneID" id="29068967"/>
<reference evidence="2" key="1">
    <citation type="submission" date="2016-07" db="EMBL/GenBank/DDBJ databases">
        <authorList>
            <person name="Florea S."/>
            <person name="Webb J.S."/>
            <person name="Jaromczyk J."/>
            <person name="Schardl C.L."/>
        </authorList>
    </citation>
    <scope>NUCLEOTIDE SEQUENCE [LARGE SCALE GENOMIC DNA]</scope>
</reference>
<accession>A0A1B3B026</accession>
<dbReference type="EMBL" id="KX557277">
    <property type="protein sequence ID" value="AOE44341.1"/>
    <property type="molecule type" value="Genomic_DNA"/>
</dbReference>
<sequence>MTRPCTRCKRPAELFLCWPCTKGLADILEQIPWLSNKLIITAHGDNLNQLDERQFFEARGTIPEDELESPVPWRAAASKRLRELRTVLTRWVQDVCDTADLQFEVIGASRVYGPLPEGVRRVPTNYVPTTTDLAIWLGHYFSTFGHREDGAQAVDEIRAAFDRGVEAINRRDQGMYAGPCPTIVGVEPDGMTPLRCREALYVRRTPEGDPRPHVTCWKCKRQHDTERLLELIWAQAGNFLLTGAEILRVTAELGERIPKSRFYQWRKDRLIRPRGWKSTNGQITQRVTKGAHPVFSLSEVRELAAREGIVKQ</sequence>
<evidence type="ECO:0000313" key="1">
    <source>
        <dbReference type="EMBL" id="AOE44341.1"/>
    </source>
</evidence>
<dbReference type="KEGG" id="vg:29068967"/>
<organism evidence="1 2">
    <name type="scientific">Gordonia phage Eyre</name>
    <dbReference type="NCBI Taxonomy" id="1887646"/>
    <lineage>
        <taxon>Viruses</taxon>
        <taxon>Duplodnaviria</taxon>
        <taxon>Heunggongvirae</taxon>
        <taxon>Uroviricota</taxon>
        <taxon>Caudoviricetes</taxon>
        <taxon>Eyrevirus</taxon>
        <taxon>Eyrevirus eyre</taxon>
    </lineage>
</organism>
<evidence type="ECO:0008006" key="3">
    <source>
        <dbReference type="Google" id="ProtNLM"/>
    </source>
</evidence>
<proteinExistence type="predicted"/>
<dbReference type="OrthoDB" id="5351at10239"/>
<gene>
    <name evidence="1" type="primary">61</name>
    <name evidence="1" type="ORF">SEA_EYRE_61</name>
</gene>
<dbReference type="RefSeq" id="YP_009292452.1">
    <property type="nucleotide sequence ID" value="NC_031122.1"/>
</dbReference>
<dbReference type="Proteomes" id="UP000201149">
    <property type="component" value="Segment"/>
</dbReference>
<protein>
    <recommendedName>
        <fullName evidence="3">Helix-turn-helix DNA binding domain protein</fullName>
    </recommendedName>
</protein>
<evidence type="ECO:0000313" key="2">
    <source>
        <dbReference type="Proteomes" id="UP000201149"/>
    </source>
</evidence>